<protein>
    <submittedName>
        <fullName evidence="2">Uncharacterized protein</fullName>
    </submittedName>
</protein>
<feature type="region of interest" description="Disordered" evidence="1">
    <location>
        <begin position="1"/>
        <end position="28"/>
    </location>
</feature>
<reference evidence="2" key="1">
    <citation type="journal article" date="2023" name="IScience">
        <title>Live-bearing cockroach genome reveals convergent evolutionary mechanisms linked to viviparity in insects and beyond.</title>
        <authorList>
            <person name="Fouks B."/>
            <person name="Harrison M.C."/>
            <person name="Mikhailova A.A."/>
            <person name="Marchal E."/>
            <person name="English S."/>
            <person name="Carruthers M."/>
            <person name="Jennings E.C."/>
            <person name="Chiamaka E.L."/>
            <person name="Frigard R.A."/>
            <person name="Pippel M."/>
            <person name="Attardo G.M."/>
            <person name="Benoit J.B."/>
            <person name="Bornberg-Bauer E."/>
            <person name="Tobe S.S."/>
        </authorList>
    </citation>
    <scope>NUCLEOTIDE SEQUENCE</scope>
    <source>
        <strain evidence="2">Stay&amp;Tobe</strain>
    </source>
</reference>
<feature type="compositionally biased region" description="Polar residues" evidence="1">
    <location>
        <begin position="1"/>
        <end position="14"/>
    </location>
</feature>
<feature type="region of interest" description="Disordered" evidence="1">
    <location>
        <begin position="229"/>
        <end position="250"/>
    </location>
</feature>
<organism evidence="2 3">
    <name type="scientific">Diploptera punctata</name>
    <name type="common">Pacific beetle cockroach</name>
    <dbReference type="NCBI Taxonomy" id="6984"/>
    <lineage>
        <taxon>Eukaryota</taxon>
        <taxon>Metazoa</taxon>
        <taxon>Ecdysozoa</taxon>
        <taxon>Arthropoda</taxon>
        <taxon>Hexapoda</taxon>
        <taxon>Insecta</taxon>
        <taxon>Pterygota</taxon>
        <taxon>Neoptera</taxon>
        <taxon>Polyneoptera</taxon>
        <taxon>Dictyoptera</taxon>
        <taxon>Blattodea</taxon>
        <taxon>Blaberoidea</taxon>
        <taxon>Blaberidae</taxon>
        <taxon>Diplopterinae</taxon>
        <taxon>Diploptera</taxon>
    </lineage>
</organism>
<dbReference type="Proteomes" id="UP001233999">
    <property type="component" value="Unassembled WGS sequence"/>
</dbReference>
<name>A0AAD8A2Z7_DIPPU</name>
<accession>A0AAD8A2Z7</accession>
<feature type="region of interest" description="Disordered" evidence="1">
    <location>
        <begin position="148"/>
        <end position="196"/>
    </location>
</feature>
<gene>
    <name evidence="2" type="ORF">L9F63_001928</name>
</gene>
<reference evidence="2" key="2">
    <citation type="submission" date="2023-05" db="EMBL/GenBank/DDBJ databases">
        <authorList>
            <person name="Fouks B."/>
        </authorList>
    </citation>
    <scope>NUCLEOTIDE SEQUENCE</scope>
    <source>
        <strain evidence="2">Stay&amp;Tobe</strain>
        <tissue evidence="2">Testes</tissue>
    </source>
</reference>
<dbReference type="AlphaFoldDB" id="A0AAD8A2Z7"/>
<evidence type="ECO:0000313" key="3">
    <source>
        <dbReference type="Proteomes" id="UP001233999"/>
    </source>
</evidence>
<feature type="compositionally biased region" description="Basic and acidic residues" evidence="1">
    <location>
        <begin position="580"/>
        <end position="591"/>
    </location>
</feature>
<evidence type="ECO:0000313" key="2">
    <source>
        <dbReference type="EMBL" id="KAJ9591574.1"/>
    </source>
</evidence>
<evidence type="ECO:0000256" key="1">
    <source>
        <dbReference type="SAM" id="MobiDB-lite"/>
    </source>
</evidence>
<proteinExistence type="predicted"/>
<dbReference type="EMBL" id="JASPKZ010003864">
    <property type="protein sequence ID" value="KAJ9591574.1"/>
    <property type="molecule type" value="Genomic_DNA"/>
</dbReference>
<feature type="compositionally biased region" description="Basic and acidic residues" evidence="1">
    <location>
        <begin position="15"/>
        <end position="28"/>
    </location>
</feature>
<feature type="compositionally biased region" description="Basic and acidic residues" evidence="1">
    <location>
        <begin position="184"/>
        <end position="194"/>
    </location>
</feature>
<comment type="caution">
    <text evidence="2">The sequence shown here is derived from an EMBL/GenBank/DDBJ whole genome shotgun (WGS) entry which is preliminary data.</text>
</comment>
<feature type="compositionally biased region" description="Basic and acidic residues" evidence="1">
    <location>
        <begin position="229"/>
        <end position="241"/>
    </location>
</feature>
<sequence>MTALTFPSTNNTENHILERKKNSDDIPSDLDKCQSETETCYNEVIGDTNFVCNSINKWSVKGVKGIRIKKKYVPEKALKGIMGPITRSNRRNQAKTKNVLVDKSNTVTTLHQRKVQKKGNLDVKKDIRSNSDDEIIFKLKKIKNTKYNTRKKQKNSAKTNSKVKEVSSIVSFENNGNNSEEIEKENKNSDENKENNFSVKKSNKCIARDFMTETKRNLKDVSIVSLENEGNKSKWEEKENEVSNESGENNFSVKESNACIARDFITETKRNVQDVSMVSLENEINKSKWIEKENKNSDENKENNFSVKKANECIARDRMTSVKSSSIIGKNVAQTSYDGLQQDVSCFSVNSESRDNFSDINFSRPSCSYVFSPIMNENQDNVTKRTKKTKVRHVEDFTIENCFGFDEESDEEMKFPKSRTALSVMCSTPNEKNRSTRPNMQMSRNFLSAQRNHAPERTLNVAKRNKKVSNINKVCADKTISFSLPTKENRISYSQNVQCNEVTSTKLFRASSTSIPPVEFIEPPKVTSTEISNEFPVLFGANQVEQSFIKPPRRSYERRPRVHWNSITEDTNSSDDEISNVERDKGSKDHRIKEDKEFAKWTANKSSEFQEIESFHLIVE</sequence>
<feature type="region of interest" description="Disordered" evidence="1">
    <location>
        <begin position="567"/>
        <end position="591"/>
    </location>
</feature>
<keyword evidence="3" id="KW-1185">Reference proteome</keyword>